<dbReference type="KEGG" id="mnv:MNVI_27240"/>
<evidence type="ECO:0000313" key="1">
    <source>
        <dbReference type="EMBL" id="BBY07406.1"/>
    </source>
</evidence>
<dbReference type="EMBL" id="MVIC01000009">
    <property type="protein sequence ID" value="ORB16055.1"/>
    <property type="molecule type" value="Genomic_DNA"/>
</dbReference>
<gene>
    <name evidence="2" type="ORF">BST37_07430</name>
    <name evidence="1" type="ORF">MNVI_27240</name>
</gene>
<name>A0A7I7PFS9_9MYCO</name>
<organism evidence="1 4">
    <name type="scientific">Mycobacterium noviomagense</name>
    <dbReference type="NCBI Taxonomy" id="459858"/>
    <lineage>
        <taxon>Bacteria</taxon>
        <taxon>Bacillati</taxon>
        <taxon>Actinomycetota</taxon>
        <taxon>Actinomycetes</taxon>
        <taxon>Mycobacteriales</taxon>
        <taxon>Mycobacteriaceae</taxon>
        <taxon>Mycobacterium</taxon>
    </lineage>
</organism>
<sequence length="94" mass="10491">MAIKPHCVVCGFSSDAVGTVQFADYDPNWQPPPYVGWSNSLGVTAPPGVGLFCRYHLKQAQKLRRLPAEEAVAKMGPPGPRRVRQTGWLRRLFR</sequence>
<evidence type="ECO:0000313" key="3">
    <source>
        <dbReference type="Proteomes" id="UP000192374"/>
    </source>
</evidence>
<protein>
    <recommendedName>
        <fullName evidence="5">HNH endonuclease</fullName>
    </recommendedName>
</protein>
<accession>A0A7I7PFS9</accession>
<reference evidence="2 3" key="1">
    <citation type="submission" date="2017-02" db="EMBL/GenBank/DDBJ databases">
        <title>The new phylogeny of genus Mycobacterium.</title>
        <authorList>
            <person name="Tortoli E."/>
            <person name="Trovato A."/>
            <person name="Cirillo D.M."/>
        </authorList>
    </citation>
    <scope>NUCLEOTIDE SEQUENCE [LARGE SCALE GENOMIC DNA]</scope>
    <source>
        <strain evidence="2 3">DSM 45145</strain>
    </source>
</reference>
<evidence type="ECO:0000313" key="2">
    <source>
        <dbReference type="EMBL" id="ORB16055.1"/>
    </source>
</evidence>
<reference evidence="1" key="3">
    <citation type="submission" date="2020-02" db="EMBL/GenBank/DDBJ databases">
        <authorList>
            <person name="Matsumoto Y."/>
            <person name="Motooka D."/>
            <person name="Nakamura S."/>
        </authorList>
    </citation>
    <scope>NUCLEOTIDE SEQUENCE</scope>
    <source>
        <strain evidence="1">JCM 16367</strain>
    </source>
</reference>
<evidence type="ECO:0008006" key="5">
    <source>
        <dbReference type="Google" id="ProtNLM"/>
    </source>
</evidence>
<evidence type="ECO:0000313" key="4">
    <source>
        <dbReference type="Proteomes" id="UP000466894"/>
    </source>
</evidence>
<proteinExistence type="predicted"/>
<dbReference type="Proteomes" id="UP000466894">
    <property type="component" value="Chromosome"/>
</dbReference>
<dbReference type="Proteomes" id="UP000192374">
    <property type="component" value="Unassembled WGS sequence"/>
</dbReference>
<dbReference type="AlphaFoldDB" id="A0A7I7PFS9"/>
<reference evidence="1 4" key="2">
    <citation type="journal article" date="2019" name="Emerg. Microbes Infect.">
        <title>Comprehensive subspecies identification of 175 nontuberculous mycobacteria species based on 7547 genomic profiles.</title>
        <authorList>
            <person name="Matsumoto Y."/>
            <person name="Kinjo T."/>
            <person name="Motooka D."/>
            <person name="Nabeya D."/>
            <person name="Jung N."/>
            <person name="Uechi K."/>
            <person name="Horii T."/>
            <person name="Iida T."/>
            <person name="Fujita J."/>
            <person name="Nakamura S."/>
        </authorList>
    </citation>
    <scope>NUCLEOTIDE SEQUENCE [LARGE SCALE GENOMIC DNA]</scope>
    <source>
        <strain evidence="1 4">JCM 16367</strain>
    </source>
</reference>
<dbReference type="EMBL" id="AP022583">
    <property type="protein sequence ID" value="BBY07406.1"/>
    <property type="molecule type" value="Genomic_DNA"/>
</dbReference>
<keyword evidence="3" id="KW-1185">Reference proteome</keyword>